<comment type="caution">
    <text evidence="3">The sequence shown here is derived from an EMBL/GenBank/DDBJ whole genome shotgun (WGS) entry which is preliminary data.</text>
</comment>
<evidence type="ECO:0000256" key="1">
    <source>
        <dbReference type="SAM" id="MobiDB-lite"/>
    </source>
</evidence>
<dbReference type="InterPro" id="IPR029058">
    <property type="entry name" value="AB_hydrolase_fold"/>
</dbReference>
<keyword evidence="2" id="KW-1133">Transmembrane helix</keyword>
<dbReference type="Proteomes" id="UP000569914">
    <property type="component" value="Unassembled WGS sequence"/>
</dbReference>
<sequence length="61" mass="6563">MTSKSTAFLIHGGLWAEQDAARFWHGPGIVAGLIAAGIRVLAPDRPPRPTGPRRPRTWSGC</sequence>
<dbReference type="AlphaFoldDB" id="A0A7Y9LFT0"/>
<feature type="compositionally biased region" description="Basic residues" evidence="1">
    <location>
        <begin position="51"/>
        <end position="61"/>
    </location>
</feature>
<organism evidence="3 4">
    <name type="scientific">Microlunatus parietis</name>
    <dbReference type="NCBI Taxonomy" id="682979"/>
    <lineage>
        <taxon>Bacteria</taxon>
        <taxon>Bacillati</taxon>
        <taxon>Actinomycetota</taxon>
        <taxon>Actinomycetes</taxon>
        <taxon>Propionibacteriales</taxon>
        <taxon>Propionibacteriaceae</taxon>
        <taxon>Microlunatus</taxon>
    </lineage>
</organism>
<feature type="transmembrane region" description="Helical" evidence="2">
    <location>
        <begin position="23"/>
        <end position="42"/>
    </location>
</feature>
<dbReference type="EMBL" id="JACCBU010000001">
    <property type="protein sequence ID" value="NYE75163.1"/>
    <property type="molecule type" value="Genomic_DNA"/>
</dbReference>
<evidence type="ECO:0000313" key="3">
    <source>
        <dbReference type="EMBL" id="NYE75163.1"/>
    </source>
</evidence>
<reference evidence="3 4" key="1">
    <citation type="submission" date="2020-07" db="EMBL/GenBank/DDBJ databases">
        <title>Sequencing the genomes of 1000 actinobacteria strains.</title>
        <authorList>
            <person name="Klenk H.-P."/>
        </authorList>
    </citation>
    <scope>NUCLEOTIDE SEQUENCE [LARGE SCALE GENOMIC DNA]</scope>
    <source>
        <strain evidence="3 4">DSM 22083</strain>
    </source>
</reference>
<keyword evidence="2" id="KW-0472">Membrane</keyword>
<evidence type="ECO:0000256" key="2">
    <source>
        <dbReference type="SAM" id="Phobius"/>
    </source>
</evidence>
<evidence type="ECO:0008006" key="5">
    <source>
        <dbReference type="Google" id="ProtNLM"/>
    </source>
</evidence>
<feature type="region of interest" description="Disordered" evidence="1">
    <location>
        <begin position="42"/>
        <end position="61"/>
    </location>
</feature>
<keyword evidence="2" id="KW-0812">Transmembrane</keyword>
<evidence type="ECO:0000313" key="4">
    <source>
        <dbReference type="Proteomes" id="UP000569914"/>
    </source>
</evidence>
<dbReference type="RefSeq" id="WP_218871668.1">
    <property type="nucleotide sequence ID" value="NZ_JACCBU010000001.1"/>
</dbReference>
<dbReference type="SUPFAM" id="SSF53474">
    <property type="entry name" value="alpha/beta-Hydrolases"/>
    <property type="match status" value="1"/>
</dbReference>
<protein>
    <recommendedName>
        <fullName evidence="5">Alpha/beta hydrolase family protein</fullName>
    </recommendedName>
</protein>
<proteinExistence type="predicted"/>
<accession>A0A7Y9LFT0</accession>
<gene>
    <name evidence="3" type="ORF">BKA15_006492</name>
</gene>
<name>A0A7Y9LFT0_9ACTN</name>
<keyword evidence="4" id="KW-1185">Reference proteome</keyword>